<dbReference type="PANTHER" id="PTHR36933:SF1">
    <property type="entry name" value="SLL0788 PROTEIN"/>
    <property type="match status" value="1"/>
</dbReference>
<dbReference type="AlphaFoldDB" id="A0A9X2FP21"/>
<proteinExistence type="predicted"/>
<comment type="caution">
    <text evidence="3">The sequence shown here is derived from an EMBL/GenBank/DDBJ whole genome shotgun (WGS) entry which is preliminary data.</text>
</comment>
<feature type="compositionally biased region" description="Basic and acidic residues" evidence="1">
    <location>
        <begin position="244"/>
        <end position="261"/>
    </location>
</feature>
<reference evidence="3" key="1">
    <citation type="submission" date="2022-06" db="EMBL/GenBank/DDBJ databases">
        <title>Limimaricola sediminis sp. nov., isolated from an intertidal sediment.</title>
        <authorList>
            <person name="Shao X."/>
        </authorList>
    </citation>
    <scope>NUCLEOTIDE SEQUENCE</scope>
    <source>
        <strain evidence="3">ASW11-118</strain>
    </source>
</reference>
<name>A0A9X2FP21_9RHOB</name>
<dbReference type="Pfam" id="PF03713">
    <property type="entry name" value="DUF305"/>
    <property type="match status" value="1"/>
</dbReference>
<keyword evidence="4" id="KW-1185">Reference proteome</keyword>
<feature type="domain" description="DUF305" evidence="2">
    <location>
        <begin position="133"/>
        <end position="235"/>
    </location>
</feature>
<dbReference type="InterPro" id="IPR012347">
    <property type="entry name" value="Ferritin-like"/>
</dbReference>
<sequence>MSNVAFTANGFVVDAEIVGEAFELPPADVLDKLRAEEITSRCEAGIDEDAGRWRLTFYSGSRALRLVVDEEGTILSRSTFPSHAPAAGPIGLASALALFATAYWGLHAAFYGSQTRTMAEIQAEQVEMATHSYSVEHLHGPQAMTTLREGGELPAGTPAQIDAASVADAYAQSMMGMHDEMMAGLQHEDPDVAFVLGMIPHHQGAIDLARIQLAAGTDAENMNLARHIIAEQQQQKMRARSKRQTADEFRPVPRSRGDTGQ</sequence>
<gene>
    <name evidence="3" type="ORF">NHG85_00665</name>
</gene>
<evidence type="ECO:0000313" key="3">
    <source>
        <dbReference type="EMBL" id="MCP1167049.1"/>
    </source>
</evidence>
<dbReference type="Proteomes" id="UP001139477">
    <property type="component" value="Unassembled WGS sequence"/>
</dbReference>
<dbReference type="InterPro" id="IPR045389">
    <property type="entry name" value="DUF6522"/>
</dbReference>
<protein>
    <submittedName>
        <fullName evidence="3">DUF6522 family protein</fullName>
    </submittedName>
</protein>
<organism evidence="3 4">
    <name type="scientific">Limimaricola litoreus</name>
    <dbReference type="NCBI Taxonomy" id="2955316"/>
    <lineage>
        <taxon>Bacteria</taxon>
        <taxon>Pseudomonadati</taxon>
        <taxon>Pseudomonadota</taxon>
        <taxon>Alphaproteobacteria</taxon>
        <taxon>Rhodobacterales</taxon>
        <taxon>Paracoccaceae</taxon>
        <taxon>Limimaricola</taxon>
    </lineage>
</organism>
<dbReference type="InterPro" id="IPR005183">
    <property type="entry name" value="DUF305_CopM-like"/>
</dbReference>
<accession>A0A9X2FP21</accession>
<evidence type="ECO:0000256" key="1">
    <source>
        <dbReference type="SAM" id="MobiDB-lite"/>
    </source>
</evidence>
<feature type="region of interest" description="Disordered" evidence="1">
    <location>
        <begin position="232"/>
        <end position="261"/>
    </location>
</feature>
<evidence type="ECO:0000259" key="2">
    <source>
        <dbReference type="Pfam" id="PF03713"/>
    </source>
</evidence>
<dbReference type="Pfam" id="PF20132">
    <property type="entry name" value="DUF6522"/>
    <property type="match status" value="1"/>
</dbReference>
<dbReference type="RefSeq" id="WP_253328817.1">
    <property type="nucleotide sequence ID" value="NZ_JAMYXC010000013.1"/>
</dbReference>
<evidence type="ECO:0000313" key="4">
    <source>
        <dbReference type="Proteomes" id="UP001139477"/>
    </source>
</evidence>
<dbReference type="PANTHER" id="PTHR36933">
    <property type="entry name" value="SLL0788 PROTEIN"/>
    <property type="match status" value="1"/>
</dbReference>
<dbReference type="EMBL" id="JAMYXC010000013">
    <property type="protein sequence ID" value="MCP1167049.1"/>
    <property type="molecule type" value="Genomic_DNA"/>
</dbReference>
<dbReference type="Gene3D" id="1.20.1260.10">
    <property type="match status" value="1"/>
</dbReference>